<organism evidence="8 9">
    <name type="scientific">Planoprotostelium fungivorum</name>
    <dbReference type="NCBI Taxonomy" id="1890364"/>
    <lineage>
        <taxon>Eukaryota</taxon>
        <taxon>Amoebozoa</taxon>
        <taxon>Evosea</taxon>
        <taxon>Variosea</taxon>
        <taxon>Cavosteliida</taxon>
        <taxon>Cavosteliaceae</taxon>
        <taxon>Planoprotostelium</taxon>
    </lineage>
</organism>
<dbReference type="SUPFAM" id="SSF55811">
    <property type="entry name" value="Nudix"/>
    <property type="match status" value="1"/>
</dbReference>
<dbReference type="PROSITE" id="PS51462">
    <property type="entry name" value="NUDIX"/>
    <property type="match status" value="1"/>
</dbReference>
<evidence type="ECO:0000256" key="6">
    <source>
        <dbReference type="ARBA" id="ARBA00023211"/>
    </source>
</evidence>
<evidence type="ECO:0000313" key="8">
    <source>
        <dbReference type="EMBL" id="PRP73381.1"/>
    </source>
</evidence>
<evidence type="ECO:0000256" key="2">
    <source>
        <dbReference type="ARBA" id="ARBA00001946"/>
    </source>
</evidence>
<dbReference type="Gene3D" id="3.90.79.10">
    <property type="entry name" value="Nucleoside Triphosphate Pyrophosphohydrolase"/>
    <property type="match status" value="1"/>
</dbReference>
<keyword evidence="3" id="KW-0479">Metal-binding</keyword>
<evidence type="ECO:0000256" key="1">
    <source>
        <dbReference type="ARBA" id="ARBA00001936"/>
    </source>
</evidence>
<dbReference type="STRING" id="1890364.A0A2P6MNV4"/>
<dbReference type="Pfam" id="PF00293">
    <property type="entry name" value="NUDIX"/>
    <property type="match status" value="1"/>
</dbReference>
<dbReference type="Proteomes" id="UP000241769">
    <property type="component" value="Unassembled WGS sequence"/>
</dbReference>
<keyword evidence="9" id="KW-1185">Reference proteome</keyword>
<evidence type="ECO:0000256" key="5">
    <source>
        <dbReference type="ARBA" id="ARBA00022842"/>
    </source>
</evidence>
<dbReference type="InterPro" id="IPR000086">
    <property type="entry name" value="NUDIX_hydrolase_dom"/>
</dbReference>
<dbReference type="GO" id="GO:0010945">
    <property type="term" value="F:coenzyme A diphosphatase activity"/>
    <property type="evidence" value="ECO:0007669"/>
    <property type="project" value="InterPro"/>
</dbReference>
<dbReference type="OrthoDB" id="206213at2759"/>
<evidence type="ECO:0000259" key="7">
    <source>
        <dbReference type="PROSITE" id="PS51462"/>
    </source>
</evidence>
<dbReference type="InterPro" id="IPR015797">
    <property type="entry name" value="NUDIX_hydrolase-like_dom_sf"/>
</dbReference>
<evidence type="ECO:0000313" key="9">
    <source>
        <dbReference type="Proteomes" id="UP000241769"/>
    </source>
</evidence>
<evidence type="ECO:0000256" key="4">
    <source>
        <dbReference type="ARBA" id="ARBA00022801"/>
    </source>
</evidence>
<sequence length="236" mass="26423">MAEIGTLVPRFMLNPIRRHFTTMSGGTKRPISTLADPDRQEIVNRLNANIRYTLNDRKIHPRKASVLVPLTLVDSKPSLLFTVRAENLSSHKGEVSFPGGIQDPTDRDAIHCALRETEEELGLKPEHIEVLGQFNDYPSLHNIAVSTVIGFISPDHLHLIQHNPGEIQSVFTVDLDTLCHRETLRFRIDPAGKRGALPYFVVDGHPDIWGLTGYITHHFLKSILKLDLAAIPKATL</sequence>
<dbReference type="EMBL" id="MDYQ01000613">
    <property type="protein sequence ID" value="PRP73381.1"/>
    <property type="molecule type" value="Genomic_DNA"/>
</dbReference>
<dbReference type="InterPro" id="IPR045121">
    <property type="entry name" value="CoAse"/>
</dbReference>
<keyword evidence="5" id="KW-0460">Magnesium</keyword>
<dbReference type="PANTHER" id="PTHR12992:SF11">
    <property type="entry name" value="MITOCHONDRIAL COENZYME A DIPHOSPHATASE NUDT8"/>
    <property type="match status" value="1"/>
</dbReference>
<dbReference type="PANTHER" id="PTHR12992">
    <property type="entry name" value="NUDIX HYDROLASE"/>
    <property type="match status" value="1"/>
</dbReference>
<name>A0A2P6MNV4_9EUKA</name>
<dbReference type="InParanoid" id="A0A2P6MNV4"/>
<comment type="cofactor">
    <cofactor evidence="1">
        <name>Mn(2+)</name>
        <dbReference type="ChEBI" id="CHEBI:29035"/>
    </cofactor>
</comment>
<proteinExistence type="predicted"/>
<comment type="caution">
    <text evidence="8">The sequence shown here is derived from an EMBL/GenBank/DDBJ whole genome shotgun (WGS) entry which is preliminary data.</text>
</comment>
<dbReference type="AlphaFoldDB" id="A0A2P6MNV4"/>
<protein>
    <recommendedName>
        <fullName evidence="7">Nudix hydrolase domain-containing protein</fullName>
    </recommendedName>
</protein>
<gene>
    <name evidence="8" type="ORF">PROFUN_09611</name>
</gene>
<evidence type="ECO:0000256" key="3">
    <source>
        <dbReference type="ARBA" id="ARBA00022723"/>
    </source>
</evidence>
<dbReference type="CDD" id="cd03426">
    <property type="entry name" value="NUDIX_CoAse_Nudt7"/>
    <property type="match status" value="1"/>
</dbReference>
<keyword evidence="6" id="KW-0464">Manganese</keyword>
<dbReference type="GO" id="GO:0046872">
    <property type="term" value="F:metal ion binding"/>
    <property type="evidence" value="ECO:0007669"/>
    <property type="project" value="UniProtKB-KW"/>
</dbReference>
<accession>A0A2P6MNV4</accession>
<keyword evidence="4" id="KW-0378">Hydrolase</keyword>
<comment type="cofactor">
    <cofactor evidence="2">
        <name>Mg(2+)</name>
        <dbReference type="ChEBI" id="CHEBI:18420"/>
    </cofactor>
</comment>
<reference evidence="8 9" key="1">
    <citation type="journal article" date="2018" name="Genome Biol. Evol.">
        <title>Multiple Roots of Fruiting Body Formation in Amoebozoa.</title>
        <authorList>
            <person name="Hillmann F."/>
            <person name="Forbes G."/>
            <person name="Novohradska S."/>
            <person name="Ferling I."/>
            <person name="Riege K."/>
            <person name="Groth M."/>
            <person name="Westermann M."/>
            <person name="Marz M."/>
            <person name="Spaller T."/>
            <person name="Winckler T."/>
            <person name="Schaap P."/>
            <person name="Glockner G."/>
        </authorList>
    </citation>
    <scope>NUCLEOTIDE SEQUENCE [LARGE SCALE GENOMIC DNA]</scope>
    <source>
        <strain evidence="8 9">Jena</strain>
    </source>
</reference>
<feature type="domain" description="Nudix hydrolase" evidence="7">
    <location>
        <begin position="61"/>
        <end position="202"/>
    </location>
</feature>